<keyword evidence="2" id="KW-1185">Reference proteome</keyword>
<accession>A0ABW5V7Q3</accession>
<proteinExistence type="predicted"/>
<sequence length="58" mass="6668">MSVGVVIGYGENVSHAEQNVRLGLRKMKEDDKASILVIDEQQSITTKLPNYEKRFFKR</sequence>
<dbReference type="RefSeq" id="WP_382392790.1">
    <property type="nucleotide sequence ID" value="NZ_JBHUNA010000018.1"/>
</dbReference>
<comment type="caution">
    <text evidence="1">The sequence shown here is derived from an EMBL/GenBank/DDBJ whole genome shotgun (WGS) entry which is preliminary data.</text>
</comment>
<dbReference type="EMBL" id="JBHUNA010000018">
    <property type="protein sequence ID" value="MFD2760869.1"/>
    <property type="molecule type" value="Genomic_DNA"/>
</dbReference>
<reference evidence="2" key="1">
    <citation type="journal article" date="2019" name="Int. J. Syst. Evol. Microbiol.">
        <title>The Global Catalogue of Microorganisms (GCM) 10K type strain sequencing project: providing services to taxonomists for standard genome sequencing and annotation.</title>
        <authorList>
            <consortium name="The Broad Institute Genomics Platform"/>
            <consortium name="The Broad Institute Genome Sequencing Center for Infectious Disease"/>
            <person name="Wu L."/>
            <person name="Ma J."/>
        </authorList>
    </citation>
    <scope>NUCLEOTIDE SEQUENCE [LARGE SCALE GENOMIC DNA]</scope>
    <source>
        <strain evidence="2">TISTR 1535</strain>
    </source>
</reference>
<evidence type="ECO:0000313" key="2">
    <source>
        <dbReference type="Proteomes" id="UP001597502"/>
    </source>
</evidence>
<dbReference type="Proteomes" id="UP001597502">
    <property type="component" value="Unassembled WGS sequence"/>
</dbReference>
<evidence type="ECO:0000313" key="1">
    <source>
        <dbReference type="EMBL" id="MFD2760869.1"/>
    </source>
</evidence>
<gene>
    <name evidence="1" type="ORF">ACFSUO_07805</name>
</gene>
<name>A0ABW5V7Q3_9BACI</name>
<organism evidence="1 2">
    <name type="scientific">Lentibacillus juripiscarius</name>
    <dbReference type="NCBI Taxonomy" id="257446"/>
    <lineage>
        <taxon>Bacteria</taxon>
        <taxon>Bacillati</taxon>
        <taxon>Bacillota</taxon>
        <taxon>Bacilli</taxon>
        <taxon>Bacillales</taxon>
        <taxon>Bacillaceae</taxon>
        <taxon>Lentibacillus</taxon>
    </lineage>
</organism>
<protein>
    <submittedName>
        <fullName evidence="1">Uncharacterized protein</fullName>
    </submittedName>
</protein>